<dbReference type="EMBL" id="UINC01027355">
    <property type="protein sequence ID" value="SVB06452.1"/>
    <property type="molecule type" value="Genomic_DNA"/>
</dbReference>
<evidence type="ECO:0000313" key="1">
    <source>
        <dbReference type="EMBL" id="SVB06452.1"/>
    </source>
</evidence>
<protein>
    <submittedName>
        <fullName evidence="1">Uncharacterized protein</fullName>
    </submittedName>
</protein>
<sequence>MNKTEFSHALNWFNINSNGNSAMKYLQTYLKNRHQVKASINQLKNARISTTIGYVAELVNEGCEIPKISQDSFYKGINEVLKNLKEPVPEDDATPVRKTKVSAIKMDSVAGLLEYEIDKFMDRDFKPNGLSVTKLLQSQKITQKETKGIIEHFSVLRDELDEVIE</sequence>
<accession>A0A382AZI6</accession>
<proteinExistence type="predicted"/>
<dbReference type="AlphaFoldDB" id="A0A382AZI6"/>
<name>A0A382AZI6_9ZZZZ</name>
<reference evidence="1" key="1">
    <citation type="submission" date="2018-05" db="EMBL/GenBank/DDBJ databases">
        <authorList>
            <person name="Lanie J.A."/>
            <person name="Ng W.-L."/>
            <person name="Kazmierczak K.M."/>
            <person name="Andrzejewski T.M."/>
            <person name="Davidsen T.M."/>
            <person name="Wayne K.J."/>
            <person name="Tettelin H."/>
            <person name="Glass J.I."/>
            <person name="Rusch D."/>
            <person name="Podicherti R."/>
            <person name="Tsui H.-C.T."/>
            <person name="Winkler M.E."/>
        </authorList>
    </citation>
    <scope>NUCLEOTIDE SEQUENCE</scope>
</reference>
<organism evidence="1">
    <name type="scientific">marine metagenome</name>
    <dbReference type="NCBI Taxonomy" id="408172"/>
    <lineage>
        <taxon>unclassified sequences</taxon>
        <taxon>metagenomes</taxon>
        <taxon>ecological metagenomes</taxon>
    </lineage>
</organism>
<gene>
    <name evidence="1" type="ORF">METZ01_LOCUS159306</name>
</gene>
<feature type="non-terminal residue" evidence="1">
    <location>
        <position position="165"/>
    </location>
</feature>